<dbReference type="EMBL" id="KN716668">
    <property type="protein sequence ID" value="KJH42410.1"/>
    <property type="molecule type" value="Genomic_DNA"/>
</dbReference>
<keyword evidence="3 8" id="KW-0812">Transmembrane</keyword>
<name>A0A0D8XCR1_DICVI</name>
<keyword evidence="4" id="KW-0769">Symport</keyword>
<comment type="subcellular location">
    <subcellularLocation>
        <location evidence="1">Membrane</location>
        <topology evidence="1">Multi-pass membrane protein</topology>
    </subcellularLocation>
</comment>
<evidence type="ECO:0000256" key="5">
    <source>
        <dbReference type="ARBA" id="ARBA00022989"/>
    </source>
</evidence>
<keyword evidence="7" id="KW-0479">Metal-binding</keyword>
<dbReference type="Proteomes" id="UP000053766">
    <property type="component" value="Unassembled WGS sequence"/>
</dbReference>
<dbReference type="OrthoDB" id="6581954at2759"/>
<feature type="transmembrane region" description="Helical" evidence="8">
    <location>
        <begin position="155"/>
        <end position="176"/>
    </location>
</feature>
<dbReference type="InterPro" id="IPR000175">
    <property type="entry name" value="Na/ntran_symport"/>
</dbReference>
<dbReference type="SUPFAM" id="SSF161070">
    <property type="entry name" value="SNF-like"/>
    <property type="match status" value="1"/>
</dbReference>
<dbReference type="AlphaFoldDB" id="A0A0D8XCR1"/>
<dbReference type="GO" id="GO:0006865">
    <property type="term" value="P:amino acid transport"/>
    <property type="evidence" value="ECO:0007669"/>
    <property type="project" value="TreeGrafter"/>
</dbReference>
<reference evidence="9 10" key="1">
    <citation type="submission" date="2013-11" db="EMBL/GenBank/DDBJ databases">
        <title>Draft genome of the bovine lungworm Dictyocaulus viviparus.</title>
        <authorList>
            <person name="Mitreva M."/>
        </authorList>
    </citation>
    <scope>NUCLEOTIDE SEQUENCE [LARGE SCALE GENOMIC DNA]</scope>
    <source>
        <strain evidence="9 10">HannoverDv2000</strain>
    </source>
</reference>
<dbReference type="PANTHER" id="PTHR11616:SF326">
    <property type="entry name" value="SODIUM-DEPENDENT TRANSPORTER SNF-5"/>
    <property type="match status" value="1"/>
</dbReference>
<dbReference type="InterPro" id="IPR037272">
    <property type="entry name" value="SNS_sf"/>
</dbReference>
<evidence type="ECO:0000256" key="4">
    <source>
        <dbReference type="ARBA" id="ARBA00022847"/>
    </source>
</evidence>
<dbReference type="PRINTS" id="PR00176">
    <property type="entry name" value="NANEUSMPORT"/>
</dbReference>
<reference evidence="10" key="2">
    <citation type="journal article" date="2016" name="Sci. Rep.">
        <title>Dictyocaulus viviparus genome, variome and transcriptome elucidate lungworm biology and support future intervention.</title>
        <authorList>
            <person name="McNulty S.N."/>
            <person name="Strube C."/>
            <person name="Rosa B.A."/>
            <person name="Martin J.C."/>
            <person name="Tyagi R."/>
            <person name="Choi Y.J."/>
            <person name="Wang Q."/>
            <person name="Hallsworth Pepin K."/>
            <person name="Zhang X."/>
            <person name="Ozersky P."/>
            <person name="Wilson R.K."/>
            <person name="Sternberg P.W."/>
            <person name="Gasser R.B."/>
            <person name="Mitreva M."/>
        </authorList>
    </citation>
    <scope>NUCLEOTIDE SEQUENCE [LARGE SCALE GENOMIC DNA]</scope>
    <source>
        <strain evidence="10">HannoverDv2000</strain>
    </source>
</reference>
<gene>
    <name evidence="9" type="ORF">DICVIV_11595</name>
</gene>
<evidence type="ECO:0000256" key="2">
    <source>
        <dbReference type="ARBA" id="ARBA00022448"/>
    </source>
</evidence>
<dbReference type="PROSITE" id="PS50267">
    <property type="entry name" value="NA_NEUROTRAN_SYMP_3"/>
    <property type="match status" value="1"/>
</dbReference>
<evidence type="ECO:0000313" key="9">
    <source>
        <dbReference type="EMBL" id="KJH42410.1"/>
    </source>
</evidence>
<feature type="binding site" evidence="7">
    <location>
        <position position="212"/>
    </location>
    <ligand>
        <name>Na(+)</name>
        <dbReference type="ChEBI" id="CHEBI:29101"/>
        <label>1</label>
    </ligand>
</feature>
<evidence type="ECO:0000313" key="10">
    <source>
        <dbReference type="Proteomes" id="UP000053766"/>
    </source>
</evidence>
<dbReference type="GO" id="GO:0046872">
    <property type="term" value="F:metal ion binding"/>
    <property type="evidence" value="ECO:0007669"/>
    <property type="project" value="UniProtKB-KW"/>
</dbReference>
<dbReference type="PANTHER" id="PTHR11616">
    <property type="entry name" value="SODIUM/CHLORIDE DEPENDENT TRANSPORTER"/>
    <property type="match status" value="1"/>
</dbReference>
<keyword evidence="5 8" id="KW-1133">Transmembrane helix</keyword>
<keyword evidence="7" id="KW-0915">Sodium</keyword>
<evidence type="ECO:0000256" key="7">
    <source>
        <dbReference type="PIRSR" id="PIRSR600175-1"/>
    </source>
</evidence>
<feature type="transmembrane region" description="Helical" evidence="8">
    <location>
        <begin position="272"/>
        <end position="292"/>
    </location>
</feature>
<evidence type="ECO:0000256" key="8">
    <source>
        <dbReference type="SAM" id="Phobius"/>
    </source>
</evidence>
<dbReference type="GO" id="GO:0035725">
    <property type="term" value="P:sodium ion transmembrane transport"/>
    <property type="evidence" value="ECO:0007669"/>
    <property type="project" value="TreeGrafter"/>
</dbReference>
<keyword evidence="2" id="KW-0813">Transport</keyword>
<proteinExistence type="predicted"/>
<feature type="transmembrane region" description="Helical" evidence="8">
    <location>
        <begin position="196"/>
        <end position="220"/>
    </location>
</feature>
<evidence type="ECO:0000256" key="6">
    <source>
        <dbReference type="ARBA" id="ARBA00023136"/>
    </source>
</evidence>
<evidence type="ECO:0000256" key="1">
    <source>
        <dbReference type="ARBA" id="ARBA00004141"/>
    </source>
</evidence>
<keyword evidence="10" id="KW-1185">Reference proteome</keyword>
<feature type="transmembrane region" description="Helical" evidence="8">
    <location>
        <begin position="125"/>
        <end position="146"/>
    </location>
</feature>
<feature type="binding site" evidence="7">
    <location>
        <position position="284"/>
    </location>
    <ligand>
        <name>Na(+)</name>
        <dbReference type="ChEBI" id="CHEBI:29101"/>
        <label>1</label>
    </ligand>
</feature>
<organism evidence="9 10">
    <name type="scientific">Dictyocaulus viviparus</name>
    <name type="common">Bovine lungworm</name>
    <dbReference type="NCBI Taxonomy" id="29172"/>
    <lineage>
        <taxon>Eukaryota</taxon>
        <taxon>Metazoa</taxon>
        <taxon>Ecdysozoa</taxon>
        <taxon>Nematoda</taxon>
        <taxon>Chromadorea</taxon>
        <taxon>Rhabditida</taxon>
        <taxon>Rhabditina</taxon>
        <taxon>Rhabditomorpha</taxon>
        <taxon>Strongyloidea</taxon>
        <taxon>Metastrongylidae</taxon>
        <taxon>Dictyocaulus</taxon>
    </lineage>
</organism>
<feature type="binding site" evidence="7">
    <location>
        <position position="241"/>
    </location>
    <ligand>
        <name>Na(+)</name>
        <dbReference type="ChEBI" id="CHEBI:29101"/>
        <label>1</label>
    </ligand>
</feature>
<keyword evidence="6 8" id="KW-0472">Membrane</keyword>
<feature type="binding site" evidence="7">
    <location>
        <position position="288"/>
    </location>
    <ligand>
        <name>Na(+)</name>
        <dbReference type="ChEBI" id="CHEBI:29101"/>
        <label>1</label>
    </ligand>
</feature>
<evidence type="ECO:0000256" key="3">
    <source>
        <dbReference type="ARBA" id="ARBA00022692"/>
    </source>
</evidence>
<dbReference type="GO" id="GO:0005886">
    <property type="term" value="C:plasma membrane"/>
    <property type="evidence" value="ECO:0007669"/>
    <property type="project" value="TreeGrafter"/>
</dbReference>
<protein>
    <submittedName>
        <fullName evidence="9">Sodium:neurotransmitter symporter family protein</fullName>
    </submittedName>
</protein>
<dbReference type="Pfam" id="PF00209">
    <property type="entry name" value="SNF"/>
    <property type="match status" value="3"/>
</dbReference>
<feature type="transmembrane region" description="Helical" evidence="8">
    <location>
        <begin position="312"/>
        <end position="330"/>
    </location>
</feature>
<accession>A0A0D8XCR1</accession>
<sequence length="367" mass="42323">MEILIIIYSESDVNERGHWNNKVEFLLSTVGLAVGLGNIWRFSALAYNNGGNCVIESEMEECKRKDASRPVAFNGTCIPNMLEPMRTPFDQFFTKQLMVVFIIENYEISRNVVTKRSTGIDDLKAINWSAFIGLVTMWCLTFLILIKGYKYMGKAAYFTATAPYIIIVILFFRAITLEGSRTGIYYYLGKPDFSKIFYHQTWSAALIQICFSINTGYGGVLMLSSYNKKDNNCFRVCAFVNKKNTLIMYYKRHSLAFVAYPQAISKMPYPTIWCVLFFLMIFLLGISSEVALVETFCTGIYDQWPSTRRKKWLVSLACCSVSFICGLVMVTEVRFHFFIIITSTNHIPTIYRFQLCYHCYHFMSLFC</sequence>
<dbReference type="GO" id="GO:0015293">
    <property type="term" value="F:symporter activity"/>
    <property type="evidence" value="ECO:0007669"/>
    <property type="project" value="UniProtKB-KW"/>
</dbReference>